<dbReference type="AlphaFoldDB" id="A0A495J0L0"/>
<keyword evidence="2" id="KW-0378">Hydrolase</keyword>
<keyword evidence="4" id="KW-1133">Transmembrane helix</keyword>
<feature type="transmembrane region" description="Helical" evidence="4">
    <location>
        <begin position="21"/>
        <end position="39"/>
    </location>
</feature>
<organism evidence="5 6">
    <name type="scientific">Mucilaginibacter gracilis</name>
    <dbReference type="NCBI Taxonomy" id="423350"/>
    <lineage>
        <taxon>Bacteria</taxon>
        <taxon>Pseudomonadati</taxon>
        <taxon>Bacteroidota</taxon>
        <taxon>Sphingobacteriia</taxon>
        <taxon>Sphingobacteriales</taxon>
        <taxon>Sphingobacteriaceae</taxon>
        <taxon>Mucilaginibacter</taxon>
    </lineage>
</organism>
<keyword evidence="6" id="KW-1185">Reference proteome</keyword>
<feature type="repeat" description="TPR" evidence="3">
    <location>
        <begin position="377"/>
        <end position="410"/>
    </location>
</feature>
<dbReference type="InterPro" id="IPR011990">
    <property type="entry name" value="TPR-like_helical_dom_sf"/>
</dbReference>
<dbReference type="PANTHER" id="PTHR40841:SF2">
    <property type="entry name" value="SIDEROPHORE-DEGRADING ESTERASE (EUROFUNG)"/>
    <property type="match status" value="1"/>
</dbReference>
<dbReference type="SMART" id="SM00028">
    <property type="entry name" value="TPR"/>
    <property type="match status" value="1"/>
</dbReference>
<dbReference type="Proteomes" id="UP000268007">
    <property type="component" value="Unassembled WGS sequence"/>
</dbReference>
<proteinExistence type="inferred from homology"/>
<evidence type="ECO:0000256" key="3">
    <source>
        <dbReference type="PROSITE-ProRule" id="PRU00339"/>
    </source>
</evidence>
<dbReference type="Gene3D" id="3.40.50.1820">
    <property type="entry name" value="alpha/beta hydrolase"/>
    <property type="match status" value="1"/>
</dbReference>
<sequence length="422" mass="48023">MSKFDLYQNSDKRCNSYAGAYRINNLTFVFFIIPLFFSFKATAQKAEPIKSDRGEVVTIHSGILNEDRRILIYTPKDTANPEKKYPVIYVLETDNHFAQMVEYAKYLSRQDVSVIPPLIVVGITNTDRSRDLTPSHSIVDYSGKPDTTAHAPYKNSGGNEHFLQFIQKELMPYVNSNYKTQPYRIFAGHSFGALTTINCLINYPDMFDAYIAVSPSFWWDQKFLLKLADKKLKAGSTLSKTLFFADGNEDSSSPGSPFHTAVLKFDSLLKKRNIKGLDFEYMPYPSESHMTVPIKAYYDGLRFIYHQWQLPPVSDEKINPEIIIDHYKGLSQRFGYPILPDEAYINNLAQWLVKNPETLNNGIKLLEMNTINYPSSSRAFAALGAAYALKGEKQKAIASYKKASELNPTSNQIKSLIQELQQ</sequence>
<dbReference type="GO" id="GO:0016788">
    <property type="term" value="F:hydrolase activity, acting on ester bonds"/>
    <property type="evidence" value="ECO:0007669"/>
    <property type="project" value="TreeGrafter"/>
</dbReference>
<dbReference type="RefSeq" id="WP_121197554.1">
    <property type="nucleotide sequence ID" value="NZ_RBKU01000001.1"/>
</dbReference>
<dbReference type="PROSITE" id="PS50005">
    <property type="entry name" value="TPR"/>
    <property type="match status" value="1"/>
</dbReference>
<comment type="similarity">
    <text evidence="1">Belongs to the esterase D family.</text>
</comment>
<dbReference type="Pfam" id="PF00756">
    <property type="entry name" value="Esterase"/>
    <property type="match status" value="1"/>
</dbReference>
<protein>
    <submittedName>
        <fullName evidence="5">Uncharacterized protein</fullName>
    </submittedName>
</protein>
<dbReference type="OrthoDB" id="9784036at2"/>
<evidence type="ECO:0000313" key="5">
    <source>
        <dbReference type="EMBL" id="RKR81898.1"/>
    </source>
</evidence>
<reference evidence="5 6" key="1">
    <citation type="submission" date="2018-10" db="EMBL/GenBank/DDBJ databases">
        <title>Genomic Encyclopedia of Archaeal and Bacterial Type Strains, Phase II (KMG-II): from individual species to whole genera.</title>
        <authorList>
            <person name="Goeker M."/>
        </authorList>
    </citation>
    <scope>NUCLEOTIDE SEQUENCE [LARGE SCALE GENOMIC DNA]</scope>
    <source>
        <strain evidence="5 6">DSM 18602</strain>
    </source>
</reference>
<dbReference type="InterPro" id="IPR000801">
    <property type="entry name" value="Esterase-like"/>
</dbReference>
<name>A0A495J0L0_9SPHI</name>
<dbReference type="InterPro" id="IPR019734">
    <property type="entry name" value="TPR_rpt"/>
</dbReference>
<dbReference type="PANTHER" id="PTHR40841">
    <property type="entry name" value="SIDEROPHORE TRIACETYLFUSARININE C ESTERASE"/>
    <property type="match status" value="1"/>
</dbReference>
<accession>A0A495J0L0</accession>
<dbReference type="SUPFAM" id="SSF48452">
    <property type="entry name" value="TPR-like"/>
    <property type="match status" value="1"/>
</dbReference>
<evidence type="ECO:0000256" key="1">
    <source>
        <dbReference type="ARBA" id="ARBA00005622"/>
    </source>
</evidence>
<dbReference type="SUPFAM" id="SSF53474">
    <property type="entry name" value="alpha/beta-Hydrolases"/>
    <property type="match status" value="1"/>
</dbReference>
<evidence type="ECO:0000256" key="4">
    <source>
        <dbReference type="SAM" id="Phobius"/>
    </source>
</evidence>
<dbReference type="PROSITE" id="PS50293">
    <property type="entry name" value="TPR_REGION"/>
    <property type="match status" value="1"/>
</dbReference>
<keyword evidence="4" id="KW-0472">Membrane</keyword>
<dbReference type="InterPro" id="IPR052558">
    <property type="entry name" value="Siderophore_Hydrolase_D"/>
</dbReference>
<keyword evidence="3" id="KW-0802">TPR repeat</keyword>
<evidence type="ECO:0000313" key="6">
    <source>
        <dbReference type="Proteomes" id="UP000268007"/>
    </source>
</evidence>
<dbReference type="InterPro" id="IPR029058">
    <property type="entry name" value="AB_hydrolase_fold"/>
</dbReference>
<evidence type="ECO:0000256" key="2">
    <source>
        <dbReference type="ARBA" id="ARBA00022801"/>
    </source>
</evidence>
<gene>
    <name evidence="5" type="ORF">BDD43_2059</name>
</gene>
<comment type="caution">
    <text evidence="5">The sequence shown here is derived from an EMBL/GenBank/DDBJ whole genome shotgun (WGS) entry which is preliminary data.</text>
</comment>
<keyword evidence="4" id="KW-0812">Transmembrane</keyword>
<dbReference type="EMBL" id="RBKU01000001">
    <property type="protein sequence ID" value="RKR81898.1"/>
    <property type="molecule type" value="Genomic_DNA"/>
</dbReference>